<gene>
    <name evidence="3" type="ORF">ATH50_3224</name>
    <name evidence="2" type="ORF">DU502_16655</name>
</gene>
<proteinExistence type="predicted"/>
<evidence type="ECO:0000313" key="4">
    <source>
        <dbReference type="Proteomes" id="UP000277326"/>
    </source>
</evidence>
<dbReference type="GeneID" id="38472951"/>
<evidence type="ECO:0000313" key="2">
    <source>
        <dbReference type="EMBL" id="AZH26906.1"/>
    </source>
</evidence>
<protein>
    <submittedName>
        <fullName evidence="3">Uncharacterized protein</fullName>
    </submittedName>
</protein>
<organism evidence="3 4">
    <name type="scientific">Haloplanus aerogenes</name>
    <dbReference type="NCBI Taxonomy" id="660522"/>
    <lineage>
        <taxon>Archaea</taxon>
        <taxon>Methanobacteriati</taxon>
        <taxon>Methanobacteriota</taxon>
        <taxon>Stenosarchaea group</taxon>
        <taxon>Halobacteria</taxon>
        <taxon>Halobacteriales</taxon>
        <taxon>Haloferacaceae</taxon>
        <taxon>Haloplanus</taxon>
    </lineage>
</organism>
<dbReference type="RefSeq" id="WP_121921780.1">
    <property type="nucleotide sequence ID" value="NZ_CP034145.1"/>
</dbReference>
<reference evidence="3" key="3">
    <citation type="submission" date="2018-10" db="EMBL/GenBank/DDBJ databases">
        <authorList>
            <person name="Whitman W."/>
            <person name="Huntemann M."/>
            <person name="Clum A."/>
            <person name="Pillay M."/>
            <person name="Palaniappan K."/>
            <person name="Varghese N."/>
            <person name="Mikhailova N."/>
            <person name="Stamatis D."/>
            <person name="Reddy T."/>
            <person name="Daum C."/>
            <person name="Shapiro N."/>
            <person name="Ivanova N."/>
            <person name="Kyrpides N."/>
            <person name="Woyke T."/>
        </authorList>
    </citation>
    <scope>NUCLEOTIDE SEQUENCE</scope>
    <source>
        <strain evidence="3">CGMCC 1.10124</strain>
    </source>
</reference>
<keyword evidence="1" id="KW-0812">Transmembrane</keyword>
<dbReference type="Proteomes" id="UP000282007">
    <property type="component" value="Chromosome"/>
</dbReference>
<keyword evidence="1" id="KW-0472">Membrane</keyword>
<dbReference type="EMBL" id="REFS01000007">
    <property type="protein sequence ID" value="RMB12559.1"/>
    <property type="molecule type" value="Genomic_DNA"/>
</dbReference>
<reference evidence="3 4" key="1">
    <citation type="journal article" date="2015" name="Stand. Genomic Sci.">
        <title>Genomic Encyclopedia of Bacterial and Archaeal Type Strains, Phase III: the genomes of soil and plant-associated and newly described type strains.</title>
        <authorList>
            <person name="Whitman W.B."/>
            <person name="Woyke T."/>
            <person name="Klenk H.P."/>
            <person name="Zhou Y."/>
            <person name="Lilburn T.G."/>
            <person name="Beck B.J."/>
            <person name="De Vos P."/>
            <person name="Vandamme P."/>
            <person name="Eisen J.A."/>
            <person name="Garrity G."/>
            <person name="Hugenholtz P."/>
            <person name="Kyrpides N.C."/>
        </authorList>
    </citation>
    <scope>NUCLEOTIDE SEQUENCE [LARGE SCALE GENOMIC DNA]</scope>
    <source>
        <strain evidence="3 4">CGMCC 1.10124</strain>
    </source>
</reference>
<dbReference type="Proteomes" id="UP000277326">
    <property type="component" value="Unassembled WGS sequence"/>
</dbReference>
<reference evidence="2 5" key="2">
    <citation type="submission" date="2018-07" db="EMBL/GenBank/DDBJ databases">
        <title>Genome sequences of Haloplanus aerogenes JCM 16430T.</title>
        <authorList>
            <person name="Kim Y.B."/>
            <person name="Roh S.W."/>
        </authorList>
    </citation>
    <scope>NUCLEOTIDE SEQUENCE [LARGE SCALE GENOMIC DNA]</scope>
    <source>
        <strain evidence="2 5">JCM 16430</strain>
    </source>
</reference>
<keyword evidence="5" id="KW-1185">Reference proteome</keyword>
<evidence type="ECO:0000313" key="3">
    <source>
        <dbReference type="EMBL" id="RMB12559.1"/>
    </source>
</evidence>
<name>A0A3M0CY21_9EURY</name>
<sequence>MLVSLEVLGPREGPRSMKQLVVPIKIIFFSYPVLVLFESVRIAKMIFAFEVDTCYELEGFSTVQTRRFFASHHYSVRGN</sequence>
<dbReference type="KEGG" id="haer:DU502_16655"/>
<evidence type="ECO:0000256" key="1">
    <source>
        <dbReference type="SAM" id="Phobius"/>
    </source>
</evidence>
<feature type="transmembrane region" description="Helical" evidence="1">
    <location>
        <begin position="20"/>
        <end position="37"/>
    </location>
</feature>
<evidence type="ECO:0000313" key="5">
    <source>
        <dbReference type="Proteomes" id="UP000282007"/>
    </source>
</evidence>
<keyword evidence="1" id="KW-1133">Transmembrane helix</keyword>
<dbReference type="EMBL" id="CP034145">
    <property type="protein sequence ID" value="AZH26906.1"/>
    <property type="molecule type" value="Genomic_DNA"/>
</dbReference>
<accession>A0A3M0CY21</accession>
<dbReference type="AlphaFoldDB" id="A0A3M0CY21"/>